<dbReference type="Pfam" id="PF25597">
    <property type="entry name" value="SH3_retrovirus"/>
    <property type="match status" value="1"/>
</dbReference>
<dbReference type="SUPFAM" id="SSF56672">
    <property type="entry name" value="DNA/RNA polymerases"/>
    <property type="match status" value="1"/>
</dbReference>
<dbReference type="CDD" id="cd09272">
    <property type="entry name" value="RNase_HI_RT_Ty1"/>
    <property type="match status" value="1"/>
</dbReference>
<protein>
    <recommendedName>
        <fullName evidence="6">Reverse transcriptase Ty1/copia-type domain-containing protein</fullName>
    </recommendedName>
</protein>
<feature type="domain" description="Retroviral polymerase SH3-like" evidence="4">
    <location>
        <begin position="499"/>
        <end position="553"/>
    </location>
</feature>
<evidence type="ECO:0000259" key="4">
    <source>
        <dbReference type="Pfam" id="PF25597"/>
    </source>
</evidence>
<dbReference type="InterPro" id="IPR013103">
    <property type="entry name" value="RVT_2"/>
</dbReference>
<evidence type="ECO:0000256" key="1">
    <source>
        <dbReference type="SAM" id="MobiDB-lite"/>
    </source>
</evidence>
<evidence type="ECO:0000259" key="3">
    <source>
        <dbReference type="Pfam" id="PF14244"/>
    </source>
</evidence>
<feature type="region of interest" description="Disordered" evidence="1">
    <location>
        <begin position="279"/>
        <end position="314"/>
    </location>
</feature>
<name>A0A2N9H7Y8_FAGSY</name>
<dbReference type="InterPro" id="IPR057670">
    <property type="entry name" value="SH3_retrovirus"/>
</dbReference>
<dbReference type="InterPro" id="IPR029472">
    <property type="entry name" value="Copia-like_N"/>
</dbReference>
<dbReference type="Pfam" id="PF14244">
    <property type="entry name" value="Retrotran_gag_3"/>
    <property type="match status" value="1"/>
</dbReference>
<organism evidence="5">
    <name type="scientific">Fagus sylvatica</name>
    <name type="common">Beechnut</name>
    <dbReference type="NCBI Taxonomy" id="28930"/>
    <lineage>
        <taxon>Eukaryota</taxon>
        <taxon>Viridiplantae</taxon>
        <taxon>Streptophyta</taxon>
        <taxon>Embryophyta</taxon>
        <taxon>Tracheophyta</taxon>
        <taxon>Spermatophyta</taxon>
        <taxon>Magnoliopsida</taxon>
        <taxon>eudicotyledons</taxon>
        <taxon>Gunneridae</taxon>
        <taxon>Pentapetalae</taxon>
        <taxon>rosids</taxon>
        <taxon>fabids</taxon>
        <taxon>Fagales</taxon>
        <taxon>Fagaceae</taxon>
        <taxon>Fagus</taxon>
    </lineage>
</organism>
<evidence type="ECO:0008006" key="6">
    <source>
        <dbReference type="Google" id="ProtNLM"/>
    </source>
</evidence>
<feature type="region of interest" description="Disordered" evidence="1">
    <location>
        <begin position="559"/>
        <end position="593"/>
    </location>
</feature>
<gene>
    <name evidence="5" type="ORF">FSB_LOCUS35775</name>
</gene>
<dbReference type="InterPro" id="IPR043502">
    <property type="entry name" value="DNA/RNA_pol_sf"/>
</dbReference>
<dbReference type="Pfam" id="PF07727">
    <property type="entry name" value="RVT_2"/>
    <property type="match status" value="2"/>
</dbReference>
<dbReference type="PANTHER" id="PTHR37610:SF97">
    <property type="entry name" value="RETROTRANSPOSON GAG DOMAIN-CONTAINING PROTEIN"/>
    <property type="match status" value="1"/>
</dbReference>
<feature type="domain" description="Reverse transcriptase Ty1/copia-type" evidence="2">
    <location>
        <begin position="683"/>
        <end position="730"/>
    </location>
</feature>
<dbReference type="EMBL" id="OIVN01002979">
    <property type="protein sequence ID" value="SPD07893.1"/>
    <property type="molecule type" value="Genomic_DNA"/>
</dbReference>
<reference evidence="5" key="1">
    <citation type="submission" date="2018-02" db="EMBL/GenBank/DDBJ databases">
        <authorList>
            <person name="Cohen D.B."/>
            <person name="Kent A.D."/>
        </authorList>
    </citation>
    <scope>NUCLEOTIDE SEQUENCE</scope>
</reference>
<dbReference type="AlphaFoldDB" id="A0A2N9H7Y8"/>
<accession>A0A2N9H7Y8</accession>
<feature type="domain" description="Retrotransposon Copia-like N-terminal" evidence="3">
    <location>
        <begin position="31"/>
        <end position="78"/>
    </location>
</feature>
<evidence type="ECO:0000313" key="5">
    <source>
        <dbReference type="EMBL" id="SPD07893.1"/>
    </source>
</evidence>
<dbReference type="PANTHER" id="PTHR37610">
    <property type="entry name" value="CCHC-TYPE DOMAIN-CONTAINING PROTEIN"/>
    <property type="match status" value="1"/>
</dbReference>
<feature type="compositionally biased region" description="Basic and acidic residues" evidence="1">
    <location>
        <begin position="279"/>
        <end position="297"/>
    </location>
</feature>
<evidence type="ECO:0000259" key="2">
    <source>
        <dbReference type="Pfam" id="PF07727"/>
    </source>
</evidence>
<proteinExistence type="predicted"/>
<feature type="domain" description="Reverse transcriptase Ty1/copia-type" evidence="2">
    <location>
        <begin position="777"/>
        <end position="870"/>
    </location>
</feature>
<sequence>MASEIISKEITASANSFSFDDPPPSSPYYLHASDNSSLRLVNEPLTGDNFHSWFRSMAMGLAIKNKLGFMDGSIGPPKEGINSSMHSLWSRCNTVVITWILNCVSKEIHSTILYKQSACEIWTIMRNRSSQSNGPQIFQVEQAIGSLNQSQVSVTDYYTKLQGFSEELLNYRPIAVCTCIPSCSYGAIRQVVENYHQACLMQFLMGLNESFTQVRGQILLMDPMPHIDRVFSLLRQEERQRSIGQLHVPHVESIALLCKSESVRSGEILLDLEPPRDGEFFAKQTPRERTEKRELNRHPVTVSSSPRKHRERKLRRESLTVPVKKFREPVPVKKCREPVTVKEREKAEVNEEISHFQLSQLQAQCQQILALLNTKPLPSNTTETSNPNVTYQALANTASSCSLPVHSMSGSFLYKSLCLPNNFTPNLSHSVFASNVKFPKAVKENSWIIDTGAIDHMTSQDSFSCANLFSQPSISQFASHSSNTAALPTTVQSTYTSTLPSHRTKFVAKAVPCVFIGYPFGTKGYKLFNLDTHQFFVSRDVVFHEHSFPFLTPTSVTHPPLSDSNLSDPHPSPPFSIDPSDSPPSLKLPCDHTHHTAPVSDPTVSSLQSPAFSYQSPALSSICFDHHVSDLPTSSGLPTEPILPVRHLSRPRHAPAYLFYHVAVSSPHWYEAMDKELVALEANHIWVLTTLPSGKHLIGYKWVYKIKFKYDGSIEKYKARLVAKGYNQMEAAQGWSLTQLDVNNAFLHGDLDEEVFMSLPPGFKRKGGPSNSNLCDYSLFTKTEGSIFIGFLVYVDDILIASNSPESVKVFTTFLDQQFKLKDLGLAKYFLGLELARSHKGISLCQRKYAIDILQDSGFLGSKPVKFPMKQHLKLSKDQGGLLTDPSVYRRLNGRLLYLILTRPDICYLVSSLSQFMSEPRLPHLHAAHRVLQYLKVVSRSSAEAEYRAMAVAICELTWLLSLLQDFSIPHPTASVLFCDNQAALHITANHIFHERTKHIEVDCHFIRDKIQDGLLKTLHVSSSHQLADIH</sequence>